<reference evidence="1 2" key="1">
    <citation type="submission" date="2020-12" db="EMBL/GenBank/DDBJ databases">
        <title>Metabolic potential, ecology and presence of endohyphal bacteria is reflected in genomic diversity of Mucoromycotina.</title>
        <authorList>
            <person name="Muszewska A."/>
            <person name="Okrasinska A."/>
            <person name="Steczkiewicz K."/>
            <person name="Drgas O."/>
            <person name="Orlowska M."/>
            <person name="Perlinska-Lenart U."/>
            <person name="Aleksandrzak-Piekarczyk T."/>
            <person name="Szatraj K."/>
            <person name="Zielenkiewicz U."/>
            <person name="Pilsyk S."/>
            <person name="Malc E."/>
            <person name="Mieczkowski P."/>
            <person name="Kruszewska J.S."/>
            <person name="Biernat P."/>
            <person name="Pawlowska J."/>
        </authorList>
    </citation>
    <scope>NUCLEOTIDE SEQUENCE [LARGE SCALE GENOMIC DNA]</scope>
    <source>
        <strain evidence="1 2">CBS 142.35</strain>
    </source>
</reference>
<protein>
    <recommendedName>
        <fullName evidence="3">F-box domain-containing protein</fullName>
    </recommendedName>
</protein>
<organism evidence="1 2">
    <name type="scientific">Circinella minor</name>
    <dbReference type="NCBI Taxonomy" id="1195481"/>
    <lineage>
        <taxon>Eukaryota</taxon>
        <taxon>Fungi</taxon>
        <taxon>Fungi incertae sedis</taxon>
        <taxon>Mucoromycota</taxon>
        <taxon>Mucoromycotina</taxon>
        <taxon>Mucoromycetes</taxon>
        <taxon>Mucorales</taxon>
        <taxon>Lichtheimiaceae</taxon>
        <taxon>Circinella</taxon>
    </lineage>
</organism>
<evidence type="ECO:0000313" key="1">
    <source>
        <dbReference type="EMBL" id="KAG2219565.1"/>
    </source>
</evidence>
<dbReference type="SUPFAM" id="SSF52047">
    <property type="entry name" value="RNI-like"/>
    <property type="match status" value="1"/>
</dbReference>
<accession>A0A8H7RZ40</accession>
<dbReference type="EMBL" id="JAEPRB010000174">
    <property type="protein sequence ID" value="KAG2219565.1"/>
    <property type="molecule type" value="Genomic_DNA"/>
</dbReference>
<dbReference type="AlphaFoldDB" id="A0A8H7RZ40"/>
<dbReference type="Proteomes" id="UP000646827">
    <property type="component" value="Unassembled WGS sequence"/>
</dbReference>
<proteinExistence type="predicted"/>
<gene>
    <name evidence="1" type="ORF">INT45_013224</name>
</gene>
<evidence type="ECO:0008006" key="3">
    <source>
        <dbReference type="Google" id="ProtNLM"/>
    </source>
</evidence>
<dbReference type="Gene3D" id="3.80.10.10">
    <property type="entry name" value="Ribonuclease Inhibitor"/>
    <property type="match status" value="1"/>
</dbReference>
<sequence>MVSQERKQQEIIATTTNTSSHVFFPVSRYVKTIEISQVEIPKELQEFPVQSLAWRYVNPLMSMISQTIKYYGDITSLTLKFTKEEIISSFDFYALLRNIPRLECLALSGFFKELTMDHLEQLHNEAPKTLTKLDLEGDLLAIDNHWTQSTQLLSSSSLIQNLRLAYRWPDARNSAMWLLYFTHKYPCVHRLQLEGRKGAATVVSTSSRLSGRGDEEQDLLEVDPLCIQACNEFSHHHPDLKHIRLVNLGLHPSLYRTMLHGLHHCRDIDLAGVEAPLSYNGEEKQQWLEDLFATFQERVERLNIKLVYPRIVMLGLSRCKNLRQLTLGRTSGFITSRDHHWQLSLSDLLSSCPRLVHLTLRQLTIASQSSGSTCVNINNKIHPLRVLRLEHVAMPASALKDLGTRCRQLRQLYIHYCKWLSQNHQYNHVELHMANQSLDLIEIIQSGDVYTLEPHNLLAIQTKSSKHNHWFLNTSSTSSKAITTVPTQVDTWNQIRSMLNTQILEPLNEFDVMMVEQQIKELTVARANRTPPPSNNVCPHIKNALNRGYIKFHCESINKFYFNGTQISI</sequence>
<dbReference type="OrthoDB" id="2262927at2759"/>
<dbReference type="InterPro" id="IPR032675">
    <property type="entry name" value="LRR_dom_sf"/>
</dbReference>
<evidence type="ECO:0000313" key="2">
    <source>
        <dbReference type="Proteomes" id="UP000646827"/>
    </source>
</evidence>
<keyword evidence="2" id="KW-1185">Reference proteome</keyword>
<name>A0A8H7RZ40_9FUNG</name>
<comment type="caution">
    <text evidence="1">The sequence shown here is derived from an EMBL/GenBank/DDBJ whole genome shotgun (WGS) entry which is preliminary data.</text>
</comment>